<dbReference type="PANTHER" id="PTHR11699">
    <property type="entry name" value="ALDEHYDE DEHYDROGENASE-RELATED"/>
    <property type="match status" value="1"/>
</dbReference>
<name>A0A317VLY7_9EURO</name>
<dbReference type="InterPro" id="IPR044086">
    <property type="entry name" value="LUC3-like"/>
</dbReference>
<evidence type="ECO:0000313" key="10">
    <source>
        <dbReference type="Proteomes" id="UP000247233"/>
    </source>
</evidence>
<organism evidence="9 10">
    <name type="scientific">Aspergillus heteromorphus CBS 117.55</name>
    <dbReference type="NCBI Taxonomy" id="1448321"/>
    <lineage>
        <taxon>Eukaryota</taxon>
        <taxon>Fungi</taxon>
        <taxon>Dikarya</taxon>
        <taxon>Ascomycota</taxon>
        <taxon>Pezizomycotina</taxon>
        <taxon>Eurotiomycetes</taxon>
        <taxon>Eurotiomycetidae</taxon>
        <taxon>Eurotiales</taxon>
        <taxon>Aspergillaceae</taxon>
        <taxon>Aspergillus</taxon>
        <taxon>Aspergillus subgen. Circumdati</taxon>
    </lineage>
</organism>
<dbReference type="EC" id="1.2.1.3" evidence="3"/>
<dbReference type="InterPro" id="IPR029510">
    <property type="entry name" value="Ald_DH_CS_GLU"/>
</dbReference>
<dbReference type="Proteomes" id="UP000247233">
    <property type="component" value="Unassembled WGS sequence"/>
</dbReference>
<dbReference type="SUPFAM" id="SSF53720">
    <property type="entry name" value="ALDH-like"/>
    <property type="match status" value="1"/>
</dbReference>
<dbReference type="CDD" id="cd07106">
    <property type="entry name" value="ALDH_AldA-AAD23400"/>
    <property type="match status" value="1"/>
</dbReference>
<protein>
    <recommendedName>
        <fullName evidence="3">aldehyde dehydrogenase (NAD(+))</fullName>
        <ecNumber evidence="3">1.2.1.3</ecNumber>
    </recommendedName>
</protein>
<evidence type="ECO:0000256" key="1">
    <source>
        <dbReference type="ARBA" id="ARBA00009986"/>
    </source>
</evidence>
<dbReference type="GeneID" id="37069003"/>
<dbReference type="Gene3D" id="3.40.605.10">
    <property type="entry name" value="Aldehyde Dehydrogenase, Chain A, domain 1"/>
    <property type="match status" value="1"/>
</dbReference>
<dbReference type="InterPro" id="IPR015590">
    <property type="entry name" value="Aldehyde_DH_dom"/>
</dbReference>
<evidence type="ECO:0000256" key="5">
    <source>
        <dbReference type="PROSITE-ProRule" id="PRU10007"/>
    </source>
</evidence>
<dbReference type="VEuPathDB" id="FungiDB:BO70DRAFT_398240"/>
<dbReference type="PROSITE" id="PS00687">
    <property type="entry name" value="ALDEHYDE_DEHYDR_GLU"/>
    <property type="match status" value="1"/>
</dbReference>
<comment type="caution">
    <text evidence="9">The sequence shown here is derived from an EMBL/GenBank/DDBJ whole genome shotgun (WGS) entry which is preliminary data.</text>
</comment>
<dbReference type="FunFam" id="3.40.605.10:FF:000007">
    <property type="entry name" value="NAD/NADP-dependent betaine aldehyde dehydrogenase"/>
    <property type="match status" value="1"/>
</dbReference>
<sequence length="476" mass="51536">MALNTTTFHNVINNELTSTTRTRHAINPATRQPNPEVPLSTAADLDRAVTAARQAFSKWSRTSVDERRAAAHAFADRLEAHTKDLVALLTQEQGKPLAQATIEVGMAVQWARELSGLVLPETVLEDTDSRQVIQRYVPLGVCAAIVPWNFPVLLAVGKIIPAVYTGNTVLVKPSPFTPYCGLKLAELATQCFPPGVVQALSGGDDLGPMITEHPGIDKISFTGSCATGRRVMASCAKSLKRLTLELGGNDPVIICEDVDIDAIVPKIGTLSFLCSGQICMVIKRLYIHESIYAEFRDKLIAYIQTLKSGPGTEADVFFGPVQNSMQYDKANDLLNAIKADGLKTISISGNSRPGAAAGYFIPPTIVDNPPDSSRVVQEEPFAPILPVLKWADEDEVVRRANASEYGLAASVWSRDFARARRMADRLEAGSVYVNSHFECAPWAPFGGVKMSGVGTEWGVNGLLGYCNSQTLWLHKG</sequence>
<proteinExistence type="inferred from homology"/>
<evidence type="ECO:0000313" key="9">
    <source>
        <dbReference type="EMBL" id="PWY75383.1"/>
    </source>
</evidence>
<dbReference type="AlphaFoldDB" id="A0A317VLY7"/>
<dbReference type="InterPro" id="IPR016163">
    <property type="entry name" value="Ald_DH_C"/>
</dbReference>
<dbReference type="GO" id="GO:0004029">
    <property type="term" value="F:aldehyde dehydrogenase (NAD+) activity"/>
    <property type="evidence" value="ECO:0007669"/>
    <property type="project" value="UniProtKB-EC"/>
</dbReference>
<evidence type="ECO:0000256" key="7">
    <source>
        <dbReference type="SAM" id="MobiDB-lite"/>
    </source>
</evidence>
<evidence type="ECO:0000256" key="2">
    <source>
        <dbReference type="ARBA" id="ARBA00023002"/>
    </source>
</evidence>
<accession>A0A317VLY7</accession>
<feature type="active site" evidence="5">
    <location>
        <position position="245"/>
    </location>
</feature>
<evidence type="ECO:0000256" key="3">
    <source>
        <dbReference type="ARBA" id="ARBA00024226"/>
    </source>
</evidence>
<evidence type="ECO:0000256" key="6">
    <source>
        <dbReference type="RuleBase" id="RU003345"/>
    </source>
</evidence>
<keyword evidence="10" id="KW-1185">Reference proteome</keyword>
<feature type="domain" description="Aldehyde dehydrogenase" evidence="8">
    <location>
        <begin position="19"/>
        <end position="470"/>
    </location>
</feature>
<dbReference type="EMBL" id="MSFL01000021">
    <property type="protein sequence ID" value="PWY75383.1"/>
    <property type="molecule type" value="Genomic_DNA"/>
</dbReference>
<dbReference type="Gene3D" id="3.40.309.10">
    <property type="entry name" value="Aldehyde Dehydrogenase, Chain A, domain 2"/>
    <property type="match status" value="1"/>
</dbReference>
<evidence type="ECO:0000256" key="4">
    <source>
        <dbReference type="ARBA" id="ARBA00049194"/>
    </source>
</evidence>
<dbReference type="Pfam" id="PF00171">
    <property type="entry name" value="Aldedh"/>
    <property type="match status" value="1"/>
</dbReference>
<gene>
    <name evidence="9" type="ORF">BO70DRAFT_398240</name>
</gene>
<dbReference type="OrthoDB" id="310895at2759"/>
<dbReference type="InterPro" id="IPR016161">
    <property type="entry name" value="Ald_DH/histidinol_DH"/>
</dbReference>
<keyword evidence="2 6" id="KW-0560">Oxidoreductase</keyword>
<comment type="similarity">
    <text evidence="1 6">Belongs to the aldehyde dehydrogenase family.</text>
</comment>
<evidence type="ECO:0000259" key="8">
    <source>
        <dbReference type="Pfam" id="PF00171"/>
    </source>
</evidence>
<feature type="region of interest" description="Disordered" evidence="7">
    <location>
        <begin position="19"/>
        <end position="38"/>
    </location>
</feature>
<reference evidence="9 10" key="1">
    <citation type="submission" date="2016-12" db="EMBL/GenBank/DDBJ databases">
        <title>The genomes of Aspergillus section Nigri reveals drivers in fungal speciation.</title>
        <authorList>
            <consortium name="DOE Joint Genome Institute"/>
            <person name="Vesth T.C."/>
            <person name="Nybo J."/>
            <person name="Theobald S."/>
            <person name="Brandl J."/>
            <person name="Frisvad J.C."/>
            <person name="Nielsen K.F."/>
            <person name="Lyhne E.K."/>
            <person name="Kogle M.E."/>
            <person name="Kuo A."/>
            <person name="Riley R."/>
            <person name="Clum A."/>
            <person name="Nolan M."/>
            <person name="Lipzen A."/>
            <person name="Salamov A."/>
            <person name="Henrissat B."/>
            <person name="Wiebenga A."/>
            <person name="De Vries R.P."/>
            <person name="Grigoriev I.V."/>
            <person name="Mortensen U.H."/>
            <person name="Andersen M.R."/>
            <person name="Baker S.E."/>
        </authorList>
    </citation>
    <scope>NUCLEOTIDE SEQUENCE [LARGE SCALE GENOMIC DNA]</scope>
    <source>
        <strain evidence="9 10">CBS 117.55</strain>
    </source>
</reference>
<comment type="catalytic activity">
    <reaction evidence="4">
        <text>an aldehyde + NAD(+) + H2O = a carboxylate + NADH + 2 H(+)</text>
        <dbReference type="Rhea" id="RHEA:16185"/>
        <dbReference type="ChEBI" id="CHEBI:15377"/>
        <dbReference type="ChEBI" id="CHEBI:15378"/>
        <dbReference type="ChEBI" id="CHEBI:17478"/>
        <dbReference type="ChEBI" id="CHEBI:29067"/>
        <dbReference type="ChEBI" id="CHEBI:57540"/>
        <dbReference type="ChEBI" id="CHEBI:57945"/>
        <dbReference type="EC" id="1.2.1.3"/>
    </reaction>
</comment>
<dbReference type="RefSeq" id="XP_025397349.1">
    <property type="nucleotide sequence ID" value="XM_025546766.1"/>
</dbReference>
<dbReference type="STRING" id="1448321.A0A317VLY7"/>
<dbReference type="InterPro" id="IPR016162">
    <property type="entry name" value="Ald_DH_N"/>
</dbReference>